<dbReference type="UniPathway" id="UPA00331">
    <property type="reaction ID" value="UER00451"/>
</dbReference>
<dbReference type="PROSITE" id="PS01336">
    <property type="entry name" value="ADOMETDC"/>
    <property type="match status" value="1"/>
</dbReference>
<comment type="pathway">
    <text evidence="2">Amine and polyamine biosynthesis; S-adenosylmethioninamine biosynthesis; S-adenosylmethioninamine from S-adenosyl-L-methionine: step 1/1.</text>
</comment>
<evidence type="ECO:0000256" key="11">
    <source>
        <dbReference type="ARBA" id="ARBA00023239"/>
    </source>
</evidence>
<dbReference type="NCBIfam" id="TIGR00535">
    <property type="entry name" value="SAM_DCase"/>
    <property type="match status" value="1"/>
</dbReference>
<keyword evidence="12" id="KW-0704">Schiff base</keyword>
<dbReference type="GO" id="GO:0005829">
    <property type="term" value="C:cytosol"/>
    <property type="evidence" value="ECO:0007669"/>
    <property type="project" value="TreeGrafter"/>
</dbReference>
<dbReference type="SUPFAM" id="SSF56276">
    <property type="entry name" value="S-adenosylmethionine decarboxylase"/>
    <property type="match status" value="1"/>
</dbReference>
<evidence type="ECO:0000256" key="1">
    <source>
        <dbReference type="ARBA" id="ARBA00001928"/>
    </source>
</evidence>
<dbReference type="InterPro" id="IPR001985">
    <property type="entry name" value="S-AdoMet_decarboxylase_euk"/>
</dbReference>
<evidence type="ECO:0000256" key="7">
    <source>
        <dbReference type="ARBA" id="ARBA00022813"/>
    </source>
</evidence>
<gene>
    <name evidence="16" type="ORF">BOX15_Mlig002192g1</name>
</gene>
<keyword evidence="10" id="KW-0865">Zymogen</keyword>
<feature type="non-terminal residue" evidence="16">
    <location>
        <position position="1"/>
    </location>
</feature>
<evidence type="ECO:0000256" key="6">
    <source>
        <dbReference type="ARBA" id="ARBA00022793"/>
    </source>
</evidence>
<dbReference type="Gene3D" id="3.60.90.10">
    <property type="entry name" value="S-adenosylmethionine decarboxylase"/>
    <property type="match status" value="1"/>
</dbReference>
<dbReference type="InterPro" id="IPR018166">
    <property type="entry name" value="S-AdoMet_deCO2ase_CS"/>
</dbReference>
<keyword evidence="9" id="KW-0620">Polyamine biosynthesis</keyword>
<feature type="region of interest" description="Disordered" evidence="15">
    <location>
        <begin position="402"/>
        <end position="428"/>
    </location>
</feature>
<keyword evidence="7" id="KW-0068">Autocatalytic cleavage</keyword>
<dbReference type="Proteomes" id="UP000215902">
    <property type="component" value="Unassembled WGS sequence"/>
</dbReference>
<comment type="cofactor">
    <cofactor evidence="1">
        <name>pyruvate</name>
        <dbReference type="ChEBI" id="CHEBI:15361"/>
    </cofactor>
</comment>
<reference evidence="16 17" key="1">
    <citation type="submission" date="2017-06" db="EMBL/GenBank/DDBJ databases">
        <title>A platform for efficient transgenesis in Macrostomum lignano, a flatworm model organism for stem cell research.</title>
        <authorList>
            <person name="Berezikov E."/>
        </authorList>
    </citation>
    <scope>NUCLEOTIDE SEQUENCE [LARGE SCALE GENOMIC DNA]</scope>
    <source>
        <strain evidence="16">DV1</strain>
        <tissue evidence="16">Whole organism</tissue>
    </source>
</reference>
<dbReference type="AlphaFoldDB" id="A0A267GPS5"/>
<keyword evidence="5" id="KW-0949">S-adenosyl-L-methionine</keyword>
<evidence type="ECO:0000256" key="14">
    <source>
        <dbReference type="ARBA" id="ARBA00048112"/>
    </source>
</evidence>
<dbReference type="GO" id="GO:0008295">
    <property type="term" value="P:spermidine biosynthetic process"/>
    <property type="evidence" value="ECO:0007669"/>
    <property type="project" value="UniProtKB-KW"/>
</dbReference>
<evidence type="ECO:0000256" key="4">
    <source>
        <dbReference type="ARBA" id="ARBA00012357"/>
    </source>
</evidence>
<dbReference type="InterPro" id="IPR048283">
    <property type="entry name" value="AdoMetDC-like"/>
</dbReference>
<dbReference type="GO" id="GO:0004014">
    <property type="term" value="F:adenosylmethionine decarboxylase activity"/>
    <property type="evidence" value="ECO:0007669"/>
    <property type="project" value="UniProtKB-EC"/>
</dbReference>
<organism evidence="16 17">
    <name type="scientific">Macrostomum lignano</name>
    <dbReference type="NCBI Taxonomy" id="282301"/>
    <lineage>
        <taxon>Eukaryota</taxon>
        <taxon>Metazoa</taxon>
        <taxon>Spiralia</taxon>
        <taxon>Lophotrochozoa</taxon>
        <taxon>Platyhelminthes</taxon>
        <taxon>Rhabditophora</taxon>
        <taxon>Macrostomorpha</taxon>
        <taxon>Macrostomida</taxon>
        <taxon>Macrostomidae</taxon>
        <taxon>Macrostomum</taxon>
    </lineage>
</organism>
<sequence>VSWHITCCVLRTKLMVRFQEDFASSPSSSEMGSIVDPIVDKPFEGAEKLLEISFQRPRRHIAKFRNGSYAANRMKLVENDSEPEINLLRLRRDDVEKILDKVNCSILNECRSDQVTAYLLSESSLFIFEDRMIVKTCGQTNLLNAIEDFIGLGKSVGFDSVAEVFYSRPKFLNPDEQPFRHQKFKRETETLLNYFDKGLARVLGSTNSDCYHLFCFSRNRSPRRSNCTVEVIMNSLDNDKRMLFFKEGDRTASDVTKSAGIADLFANSSVMIDDYLFEPCGYSVNGIIDQKRYFTVHVTPEKCASYASFETDHCENAAELVGKVVAIFRPSRFIVTVISDESSHADVHGQLRSADLVAGYERSEFQFAMFCHQTATFARFESRRLAGPPPDDGAAFAAAAALETDASAGDPREPDPRDVWCQGEGPYF</sequence>
<keyword evidence="6" id="KW-0210">Decarboxylase</keyword>
<dbReference type="OrthoDB" id="1068353at2759"/>
<evidence type="ECO:0000256" key="5">
    <source>
        <dbReference type="ARBA" id="ARBA00022691"/>
    </source>
</evidence>
<keyword evidence="13" id="KW-0670">Pyruvate</keyword>
<name>A0A267GPS5_9PLAT</name>
<evidence type="ECO:0000256" key="12">
    <source>
        <dbReference type="ARBA" id="ARBA00023270"/>
    </source>
</evidence>
<keyword evidence="11" id="KW-0456">Lyase</keyword>
<dbReference type="GO" id="GO:0006597">
    <property type="term" value="P:spermine biosynthetic process"/>
    <property type="evidence" value="ECO:0007669"/>
    <property type="project" value="InterPro"/>
</dbReference>
<dbReference type="InterPro" id="IPR016067">
    <property type="entry name" value="S-AdoMet_deCO2ase_core"/>
</dbReference>
<dbReference type="Pfam" id="PF01536">
    <property type="entry name" value="SAM_decarbox"/>
    <property type="match status" value="1"/>
</dbReference>
<evidence type="ECO:0000256" key="10">
    <source>
        <dbReference type="ARBA" id="ARBA00023145"/>
    </source>
</evidence>
<evidence type="ECO:0000256" key="9">
    <source>
        <dbReference type="ARBA" id="ARBA00023115"/>
    </source>
</evidence>
<accession>A0A267GPS5</accession>
<evidence type="ECO:0000313" key="16">
    <source>
        <dbReference type="EMBL" id="PAA87367.1"/>
    </source>
</evidence>
<evidence type="ECO:0000256" key="2">
    <source>
        <dbReference type="ARBA" id="ARBA00004911"/>
    </source>
</evidence>
<dbReference type="PANTHER" id="PTHR11570:SF0">
    <property type="entry name" value="S-ADENOSYLMETHIONINE DECARBOXYLASE PROENZYME"/>
    <property type="match status" value="1"/>
</dbReference>
<keyword evidence="17" id="KW-1185">Reference proteome</keyword>
<keyword evidence="8" id="KW-0745">Spermidine biosynthesis</keyword>
<evidence type="ECO:0000256" key="8">
    <source>
        <dbReference type="ARBA" id="ARBA00023066"/>
    </source>
</evidence>
<evidence type="ECO:0000256" key="3">
    <source>
        <dbReference type="ARBA" id="ARBA00008466"/>
    </source>
</evidence>
<evidence type="ECO:0000256" key="13">
    <source>
        <dbReference type="ARBA" id="ARBA00023317"/>
    </source>
</evidence>
<comment type="catalytic activity">
    <reaction evidence="14">
        <text>S-adenosyl-L-methionine + H(+) = S-adenosyl 3-(methylsulfanyl)propylamine + CO2</text>
        <dbReference type="Rhea" id="RHEA:15981"/>
        <dbReference type="ChEBI" id="CHEBI:15378"/>
        <dbReference type="ChEBI" id="CHEBI:16526"/>
        <dbReference type="ChEBI" id="CHEBI:57443"/>
        <dbReference type="ChEBI" id="CHEBI:59789"/>
        <dbReference type="EC" id="4.1.1.50"/>
    </reaction>
</comment>
<proteinExistence type="inferred from homology"/>
<dbReference type="STRING" id="282301.A0A267GPS5"/>
<evidence type="ECO:0000313" key="17">
    <source>
        <dbReference type="Proteomes" id="UP000215902"/>
    </source>
</evidence>
<evidence type="ECO:0000256" key="15">
    <source>
        <dbReference type="SAM" id="MobiDB-lite"/>
    </source>
</evidence>
<comment type="similarity">
    <text evidence="3">Belongs to the eukaryotic AdoMetDC family.</text>
</comment>
<dbReference type="EMBL" id="NIVC01000236">
    <property type="protein sequence ID" value="PAA87367.1"/>
    <property type="molecule type" value="Genomic_DNA"/>
</dbReference>
<comment type="caution">
    <text evidence="16">The sequence shown here is derived from an EMBL/GenBank/DDBJ whole genome shotgun (WGS) entry which is preliminary data.</text>
</comment>
<protein>
    <recommendedName>
        <fullName evidence="4">adenosylmethionine decarboxylase</fullName>
        <ecNumber evidence="4">4.1.1.50</ecNumber>
    </recommendedName>
</protein>
<dbReference type="PANTHER" id="PTHR11570">
    <property type="entry name" value="S-ADENOSYLMETHIONINE DECARBOXYLASE"/>
    <property type="match status" value="1"/>
</dbReference>
<dbReference type="EC" id="4.1.1.50" evidence="4"/>